<name>A0A9E7GT45_9LILI</name>
<dbReference type="InterPro" id="IPR044303">
    <property type="entry name" value="ZAT1/4/9"/>
</dbReference>
<keyword evidence="1" id="KW-0479">Metal-binding</keyword>
<proteinExistence type="predicted"/>
<feature type="compositionally biased region" description="Pro residues" evidence="2">
    <location>
        <begin position="206"/>
        <end position="215"/>
    </location>
</feature>
<keyword evidence="1" id="KW-0863">Zinc-finger</keyword>
<feature type="compositionally biased region" description="Low complexity" evidence="2">
    <location>
        <begin position="41"/>
        <end position="62"/>
    </location>
</feature>
<evidence type="ECO:0000313" key="4">
    <source>
        <dbReference type="EMBL" id="URE16818.1"/>
    </source>
</evidence>
<dbReference type="InterPro" id="IPR013087">
    <property type="entry name" value="Znf_C2H2_type"/>
</dbReference>
<keyword evidence="1" id="KW-0862">Zinc</keyword>
<dbReference type="EMBL" id="CP097509">
    <property type="protein sequence ID" value="URE16818.1"/>
    <property type="molecule type" value="Genomic_DNA"/>
</dbReference>
<evidence type="ECO:0000313" key="5">
    <source>
        <dbReference type="Proteomes" id="UP001055439"/>
    </source>
</evidence>
<reference evidence="4" key="1">
    <citation type="submission" date="2022-05" db="EMBL/GenBank/DDBJ databases">
        <title>The Musa troglodytarum L. genome provides insights into the mechanism of non-climacteric behaviour and enrichment of carotenoids.</title>
        <authorList>
            <person name="Wang J."/>
        </authorList>
    </citation>
    <scope>NUCLEOTIDE SEQUENCE</scope>
    <source>
        <tissue evidence="4">Leaf</tissue>
    </source>
</reference>
<dbReference type="Pfam" id="PF13912">
    <property type="entry name" value="zf-C2H2_6"/>
    <property type="match status" value="1"/>
</dbReference>
<accession>A0A9E7GT45</accession>
<evidence type="ECO:0000256" key="1">
    <source>
        <dbReference type="PROSITE-ProRule" id="PRU00042"/>
    </source>
</evidence>
<dbReference type="PROSITE" id="PS00028">
    <property type="entry name" value="ZINC_FINGER_C2H2_1"/>
    <property type="match status" value="1"/>
</dbReference>
<feature type="compositionally biased region" description="Low complexity" evidence="2">
    <location>
        <begin position="222"/>
        <end position="238"/>
    </location>
</feature>
<feature type="region of interest" description="Disordered" evidence="2">
    <location>
        <begin position="121"/>
        <end position="263"/>
    </location>
</feature>
<keyword evidence="5" id="KW-1185">Reference proteome</keyword>
<gene>
    <name evidence="4" type="ORF">MUK42_10533</name>
</gene>
<feature type="region of interest" description="Disordered" evidence="2">
    <location>
        <begin position="1"/>
        <end position="105"/>
    </location>
</feature>
<feature type="compositionally biased region" description="Low complexity" evidence="2">
    <location>
        <begin position="175"/>
        <end position="196"/>
    </location>
</feature>
<sequence>MDRPRCRLCGRRFSNGHALGGHMRSHRNSAARPAMAQQALPSPSASSSSFSFSSSVAAGGSSTVVHEGESDAESSFRRRLSRPRRQVDAVADAKPVGSVSDASTEEDVARCLMLLSRDAWSKSRNRRSPPDRGGRGPGTNAARAGSSSGRIKLSAATARATRGSRRNASRPPKPTLLTASPSSSSALTAPGSSPPARRSAATKDPIFPPPSPPPFTVHYRRTLLSSSKAASSTSTSQPHQKKRQSSRRSPSQRNSRQSNRFSPIRLLSEPKVAILEVIRGKFFRFQRKRPVESDSYAFHCFQASSIWVTSYSGHCNCSAAEQHHMNQKEEGEGTVTSSSSNFLYGSRVDQRPVFQKSWWSVTNHEAFRQCAVSSCRWLTILLPSSSVSLPRV</sequence>
<dbReference type="PROSITE" id="PS50157">
    <property type="entry name" value="ZINC_FINGER_C2H2_2"/>
    <property type="match status" value="1"/>
</dbReference>
<protein>
    <submittedName>
        <fullName evidence="4">Zinc finger protein</fullName>
    </submittedName>
</protein>
<evidence type="ECO:0000259" key="3">
    <source>
        <dbReference type="PROSITE" id="PS50157"/>
    </source>
</evidence>
<feature type="domain" description="C2H2-type" evidence="3">
    <location>
        <begin position="4"/>
        <end position="31"/>
    </location>
</feature>
<dbReference type="PANTHER" id="PTHR46326">
    <property type="entry name" value="ZINC FINGER PROTEIN ZAT1-RELATED"/>
    <property type="match status" value="1"/>
</dbReference>
<dbReference type="PANTHER" id="PTHR46326:SF2">
    <property type="entry name" value="ZINC FINGER PROTEIN ZAT1-RELATED"/>
    <property type="match status" value="1"/>
</dbReference>
<dbReference type="AlphaFoldDB" id="A0A9E7GT45"/>
<dbReference type="Proteomes" id="UP001055439">
    <property type="component" value="Chromosome 7"/>
</dbReference>
<evidence type="ECO:0000256" key="2">
    <source>
        <dbReference type="SAM" id="MobiDB-lite"/>
    </source>
</evidence>
<dbReference type="GO" id="GO:0008270">
    <property type="term" value="F:zinc ion binding"/>
    <property type="evidence" value="ECO:0007669"/>
    <property type="project" value="UniProtKB-KW"/>
</dbReference>
<feature type="compositionally biased region" description="Basic residues" evidence="2">
    <location>
        <begin position="1"/>
        <end position="10"/>
    </location>
</feature>
<feature type="compositionally biased region" description="Low complexity" evidence="2">
    <location>
        <begin position="247"/>
        <end position="260"/>
    </location>
</feature>
<dbReference type="GO" id="GO:0006355">
    <property type="term" value="P:regulation of DNA-templated transcription"/>
    <property type="evidence" value="ECO:0007669"/>
    <property type="project" value="InterPro"/>
</dbReference>
<organism evidence="4 5">
    <name type="scientific">Musa troglodytarum</name>
    <name type="common">fe'i banana</name>
    <dbReference type="NCBI Taxonomy" id="320322"/>
    <lineage>
        <taxon>Eukaryota</taxon>
        <taxon>Viridiplantae</taxon>
        <taxon>Streptophyta</taxon>
        <taxon>Embryophyta</taxon>
        <taxon>Tracheophyta</taxon>
        <taxon>Spermatophyta</taxon>
        <taxon>Magnoliopsida</taxon>
        <taxon>Liliopsida</taxon>
        <taxon>Zingiberales</taxon>
        <taxon>Musaceae</taxon>
        <taxon>Musa</taxon>
    </lineage>
</organism>